<dbReference type="PANTHER" id="PTHR48063">
    <property type="entry name" value="LRR RECEPTOR-LIKE KINASE"/>
    <property type="match status" value="1"/>
</dbReference>
<evidence type="ECO:0000256" key="6">
    <source>
        <dbReference type="ARBA" id="ARBA00022989"/>
    </source>
</evidence>
<organism evidence="12 13">
    <name type="scientific">Rhamnella rubrinervis</name>
    <dbReference type="NCBI Taxonomy" id="2594499"/>
    <lineage>
        <taxon>Eukaryota</taxon>
        <taxon>Viridiplantae</taxon>
        <taxon>Streptophyta</taxon>
        <taxon>Embryophyta</taxon>
        <taxon>Tracheophyta</taxon>
        <taxon>Spermatophyta</taxon>
        <taxon>Magnoliopsida</taxon>
        <taxon>eudicotyledons</taxon>
        <taxon>Gunneridae</taxon>
        <taxon>Pentapetalae</taxon>
        <taxon>rosids</taxon>
        <taxon>fabids</taxon>
        <taxon>Rosales</taxon>
        <taxon>Rhamnaceae</taxon>
        <taxon>rhamnoid group</taxon>
        <taxon>Rhamneae</taxon>
        <taxon>Rhamnella</taxon>
    </lineage>
</organism>
<evidence type="ECO:0000256" key="5">
    <source>
        <dbReference type="ARBA" id="ARBA00022737"/>
    </source>
</evidence>
<dbReference type="Pfam" id="PF08263">
    <property type="entry name" value="LRRNT_2"/>
    <property type="match status" value="1"/>
</dbReference>
<keyword evidence="4 10" id="KW-0732">Signal</keyword>
<keyword evidence="13" id="KW-1185">Reference proteome</keyword>
<name>A0A8K0DNR9_9ROSA</name>
<proteinExistence type="predicted"/>
<keyword evidence="8" id="KW-0675">Receptor</keyword>
<gene>
    <name evidence="12" type="ORF">FNV43_RR26830</name>
</gene>
<evidence type="ECO:0000313" key="13">
    <source>
        <dbReference type="Proteomes" id="UP000796880"/>
    </source>
</evidence>
<dbReference type="Gene3D" id="3.80.10.10">
    <property type="entry name" value="Ribonuclease Inhibitor"/>
    <property type="match status" value="1"/>
</dbReference>
<evidence type="ECO:0000256" key="1">
    <source>
        <dbReference type="ARBA" id="ARBA00004479"/>
    </source>
</evidence>
<keyword evidence="7" id="KW-0472">Membrane</keyword>
<dbReference type="SUPFAM" id="SSF52058">
    <property type="entry name" value="L domain-like"/>
    <property type="match status" value="1"/>
</dbReference>
<evidence type="ECO:0000256" key="7">
    <source>
        <dbReference type="ARBA" id="ARBA00023136"/>
    </source>
</evidence>
<evidence type="ECO:0000256" key="4">
    <source>
        <dbReference type="ARBA" id="ARBA00022729"/>
    </source>
</evidence>
<keyword evidence="2" id="KW-0433">Leucine-rich repeat</keyword>
<feature type="signal peptide" evidence="10">
    <location>
        <begin position="1"/>
        <end position="41"/>
    </location>
</feature>
<evidence type="ECO:0000313" key="12">
    <source>
        <dbReference type="EMBL" id="KAF3432091.1"/>
    </source>
</evidence>
<dbReference type="EMBL" id="VOIH02000012">
    <property type="protein sequence ID" value="KAF3432091.1"/>
    <property type="molecule type" value="Genomic_DNA"/>
</dbReference>
<dbReference type="Proteomes" id="UP000796880">
    <property type="component" value="Unassembled WGS sequence"/>
</dbReference>
<feature type="chain" id="PRO_5035470595" description="Leucine-rich repeat-containing N-terminal plant-type domain-containing protein" evidence="10">
    <location>
        <begin position="42"/>
        <end position="197"/>
    </location>
</feature>
<dbReference type="OrthoDB" id="1166624at2759"/>
<comment type="caution">
    <text evidence="12">The sequence shown here is derived from an EMBL/GenBank/DDBJ whole genome shotgun (WGS) entry which is preliminary data.</text>
</comment>
<keyword evidence="3" id="KW-0812">Transmembrane</keyword>
<dbReference type="InterPro" id="IPR046956">
    <property type="entry name" value="RLP23-like"/>
</dbReference>
<dbReference type="GO" id="GO:0016020">
    <property type="term" value="C:membrane"/>
    <property type="evidence" value="ECO:0007669"/>
    <property type="project" value="UniProtKB-SubCell"/>
</dbReference>
<accession>A0A8K0DNR9</accession>
<evidence type="ECO:0000259" key="11">
    <source>
        <dbReference type="Pfam" id="PF08263"/>
    </source>
</evidence>
<protein>
    <recommendedName>
        <fullName evidence="11">Leucine-rich repeat-containing N-terminal plant-type domain-containing protein</fullName>
    </recommendedName>
</protein>
<keyword evidence="5" id="KW-0677">Repeat</keyword>
<keyword evidence="6" id="KW-1133">Transmembrane helix</keyword>
<reference evidence="12" key="1">
    <citation type="submission" date="2020-03" db="EMBL/GenBank/DDBJ databases">
        <title>A high-quality chromosome-level genome assembly of a woody plant with both climbing and erect habits, Rhamnella rubrinervis.</title>
        <authorList>
            <person name="Lu Z."/>
            <person name="Yang Y."/>
            <person name="Zhu X."/>
            <person name="Sun Y."/>
        </authorList>
    </citation>
    <scope>NUCLEOTIDE SEQUENCE</scope>
    <source>
        <strain evidence="12">BYM</strain>
        <tissue evidence="12">Leaf</tissue>
    </source>
</reference>
<evidence type="ECO:0000256" key="3">
    <source>
        <dbReference type="ARBA" id="ARBA00022692"/>
    </source>
</evidence>
<dbReference type="InterPro" id="IPR013210">
    <property type="entry name" value="LRR_N_plant-typ"/>
</dbReference>
<sequence>MAPSTSVAVILEVTRGARSLANHTKWAQVALLALLLLPAIALLSEGGKTTGEVQCIESERQALLKFKHGLEDYDNTLSSWPSSDKDCCKWRGIKCHNRTNHVIVLHLGSSNERQSDDSDADEYKCLEDFTSILRGFMAVPLMSACTRVFDGLVLGTKGDPVVYTDTSVKLDRQIIVSPFVHAKQRFIPIKCGIEVLK</sequence>
<evidence type="ECO:0000256" key="8">
    <source>
        <dbReference type="ARBA" id="ARBA00023170"/>
    </source>
</evidence>
<keyword evidence="9" id="KW-0325">Glycoprotein</keyword>
<evidence type="ECO:0000256" key="2">
    <source>
        <dbReference type="ARBA" id="ARBA00022614"/>
    </source>
</evidence>
<dbReference type="PANTHER" id="PTHR48063:SF98">
    <property type="entry name" value="LRR RECEPTOR-LIKE SERINE_THREONINE-PROTEIN KINASE FLS2"/>
    <property type="match status" value="1"/>
</dbReference>
<evidence type="ECO:0000256" key="10">
    <source>
        <dbReference type="SAM" id="SignalP"/>
    </source>
</evidence>
<feature type="domain" description="Leucine-rich repeat-containing N-terminal plant-type" evidence="11">
    <location>
        <begin position="57"/>
        <end position="95"/>
    </location>
</feature>
<comment type="subcellular location">
    <subcellularLocation>
        <location evidence="1">Membrane</location>
        <topology evidence="1">Single-pass type I membrane protein</topology>
    </subcellularLocation>
</comment>
<dbReference type="InterPro" id="IPR032675">
    <property type="entry name" value="LRR_dom_sf"/>
</dbReference>
<dbReference type="AlphaFoldDB" id="A0A8K0DNR9"/>
<evidence type="ECO:0000256" key="9">
    <source>
        <dbReference type="ARBA" id="ARBA00023180"/>
    </source>
</evidence>